<keyword evidence="1" id="KW-1133">Transmembrane helix</keyword>
<feature type="transmembrane region" description="Helical" evidence="1">
    <location>
        <begin position="21"/>
        <end position="45"/>
    </location>
</feature>
<keyword evidence="1" id="KW-0472">Membrane</keyword>
<reference evidence="2" key="1">
    <citation type="journal article" date="2014" name="Front. Microbiol.">
        <title>High frequency of phylogenetically diverse reductive dehalogenase-homologous genes in deep subseafloor sedimentary metagenomes.</title>
        <authorList>
            <person name="Kawai M."/>
            <person name="Futagami T."/>
            <person name="Toyoda A."/>
            <person name="Takaki Y."/>
            <person name="Nishi S."/>
            <person name="Hori S."/>
            <person name="Arai W."/>
            <person name="Tsubouchi T."/>
            <person name="Morono Y."/>
            <person name="Uchiyama I."/>
            <person name="Ito T."/>
            <person name="Fujiyama A."/>
            <person name="Inagaki F."/>
            <person name="Takami H."/>
        </authorList>
    </citation>
    <scope>NUCLEOTIDE SEQUENCE</scope>
    <source>
        <strain evidence="2">Expedition CK06-06</strain>
    </source>
</reference>
<accession>X1I415</accession>
<keyword evidence="1" id="KW-0812">Transmembrane</keyword>
<comment type="caution">
    <text evidence="2">The sequence shown here is derived from an EMBL/GenBank/DDBJ whole genome shotgun (WGS) entry which is preliminary data.</text>
</comment>
<dbReference type="AlphaFoldDB" id="X1I415"/>
<organism evidence="2">
    <name type="scientific">marine sediment metagenome</name>
    <dbReference type="NCBI Taxonomy" id="412755"/>
    <lineage>
        <taxon>unclassified sequences</taxon>
        <taxon>metagenomes</taxon>
        <taxon>ecological metagenomes</taxon>
    </lineage>
</organism>
<gene>
    <name evidence="2" type="ORF">S03H2_64174</name>
</gene>
<sequence>VQSVAICTVLYQLANVTQPRWAVITKIAVVWLALVVTVLSGLAYVGKTRRLLTGNGQD</sequence>
<evidence type="ECO:0000256" key="1">
    <source>
        <dbReference type="SAM" id="Phobius"/>
    </source>
</evidence>
<protein>
    <submittedName>
        <fullName evidence="2">Uncharacterized protein</fullName>
    </submittedName>
</protein>
<dbReference type="EMBL" id="BARU01041661">
    <property type="protein sequence ID" value="GAH77141.1"/>
    <property type="molecule type" value="Genomic_DNA"/>
</dbReference>
<evidence type="ECO:0000313" key="2">
    <source>
        <dbReference type="EMBL" id="GAH77141.1"/>
    </source>
</evidence>
<name>X1I415_9ZZZZ</name>
<feature type="non-terminal residue" evidence="2">
    <location>
        <position position="1"/>
    </location>
</feature>
<proteinExistence type="predicted"/>